<evidence type="ECO:0000256" key="6">
    <source>
        <dbReference type="ARBA" id="ARBA00037066"/>
    </source>
</evidence>
<feature type="domain" description="ABC transporter" evidence="7">
    <location>
        <begin position="5"/>
        <end position="241"/>
    </location>
</feature>
<dbReference type="CDD" id="cd03214">
    <property type="entry name" value="ABC_Iron-Siderophores_B12_Hemin"/>
    <property type="match status" value="1"/>
</dbReference>
<keyword evidence="1" id="KW-0813">Transport</keyword>
<dbReference type="Proteomes" id="UP000199615">
    <property type="component" value="Unassembled WGS sequence"/>
</dbReference>
<sequence>MSAALTANAASFAIGSVALVERVDLRVEPGELIAIVGPNGAGKSTLLRMLSGDVRPTAGAVRMANRDLSTYSPRELAGRRAVLAQHTNVGFPFSVEEIVWMGADIDRRKAAPLFDRAIREVRLEAFRHRDVTTLSGGEQQRTHFARVLLQLWCGEASYGPGLLLLDEPTSSLDIRHQLDLAEMARRCARDGTTVIAILHDLNLAARFADRILMMHQGALTADGTPSAVIRPDLLARVFDVELSVSRDSTGAPFVLPQLAKR</sequence>
<dbReference type="Gene3D" id="3.40.50.300">
    <property type="entry name" value="P-loop containing nucleotide triphosphate hydrolases"/>
    <property type="match status" value="1"/>
</dbReference>
<evidence type="ECO:0000256" key="5">
    <source>
        <dbReference type="ARBA" id="ARBA00024722"/>
    </source>
</evidence>
<gene>
    <name evidence="8" type="ORF">SAMN05444123_10948</name>
</gene>
<organism evidence="8 9">
    <name type="scientific">Rhodopseudomonas pseudopalustris</name>
    <dbReference type="NCBI Taxonomy" id="1513892"/>
    <lineage>
        <taxon>Bacteria</taxon>
        <taxon>Pseudomonadati</taxon>
        <taxon>Pseudomonadota</taxon>
        <taxon>Alphaproteobacteria</taxon>
        <taxon>Hyphomicrobiales</taxon>
        <taxon>Nitrobacteraceae</taxon>
        <taxon>Rhodopseudomonas</taxon>
    </lineage>
</organism>
<dbReference type="SMART" id="SM00382">
    <property type="entry name" value="AAA"/>
    <property type="match status" value="1"/>
</dbReference>
<comment type="function">
    <text evidence="5">Involved in beta-(1--&gt;2)glucan export. Transmembrane domains (TMD) form a pore in the inner membrane and the ATP-binding domain (NBD) is responsible for energy generation.</text>
</comment>
<dbReference type="NCBIfam" id="NF010068">
    <property type="entry name" value="PRK13548.1"/>
    <property type="match status" value="1"/>
</dbReference>
<keyword evidence="4" id="KW-1278">Translocase</keyword>
<keyword evidence="3 8" id="KW-0067">ATP-binding</keyword>
<evidence type="ECO:0000313" key="9">
    <source>
        <dbReference type="Proteomes" id="UP000199615"/>
    </source>
</evidence>
<dbReference type="SUPFAM" id="SSF52540">
    <property type="entry name" value="P-loop containing nucleoside triphosphate hydrolases"/>
    <property type="match status" value="1"/>
</dbReference>
<dbReference type="GO" id="GO:0005524">
    <property type="term" value="F:ATP binding"/>
    <property type="evidence" value="ECO:0007669"/>
    <property type="project" value="UniProtKB-KW"/>
</dbReference>
<dbReference type="RefSeq" id="WP_092685415.1">
    <property type="nucleotide sequence ID" value="NZ_FODT01000009.1"/>
</dbReference>
<dbReference type="PANTHER" id="PTHR42794:SF1">
    <property type="entry name" value="HEMIN IMPORT ATP-BINDING PROTEIN HMUV"/>
    <property type="match status" value="1"/>
</dbReference>
<evidence type="ECO:0000259" key="7">
    <source>
        <dbReference type="PROSITE" id="PS50893"/>
    </source>
</evidence>
<evidence type="ECO:0000256" key="2">
    <source>
        <dbReference type="ARBA" id="ARBA00022741"/>
    </source>
</evidence>
<dbReference type="PANTHER" id="PTHR42794">
    <property type="entry name" value="HEMIN IMPORT ATP-BINDING PROTEIN HMUV"/>
    <property type="match status" value="1"/>
</dbReference>
<accession>A0A1H8VL63</accession>
<evidence type="ECO:0000313" key="8">
    <source>
        <dbReference type="EMBL" id="SEP16020.1"/>
    </source>
</evidence>
<evidence type="ECO:0000256" key="1">
    <source>
        <dbReference type="ARBA" id="ARBA00022448"/>
    </source>
</evidence>
<dbReference type="InterPro" id="IPR003439">
    <property type="entry name" value="ABC_transporter-like_ATP-bd"/>
</dbReference>
<dbReference type="GO" id="GO:0016887">
    <property type="term" value="F:ATP hydrolysis activity"/>
    <property type="evidence" value="ECO:0007669"/>
    <property type="project" value="InterPro"/>
</dbReference>
<dbReference type="EMBL" id="FODT01000009">
    <property type="protein sequence ID" value="SEP16020.1"/>
    <property type="molecule type" value="Genomic_DNA"/>
</dbReference>
<dbReference type="Pfam" id="PF00005">
    <property type="entry name" value="ABC_tran"/>
    <property type="match status" value="1"/>
</dbReference>
<evidence type="ECO:0000256" key="3">
    <source>
        <dbReference type="ARBA" id="ARBA00022840"/>
    </source>
</evidence>
<dbReference type="InterPro" id="IPR027417">
    <property type="entry name" value="P-loop_NTPase"/>
</dbReference>
<protein>
    <submittedName>
        <fullName evidence="8">Iron complex transport system ATP-binding protein</fullName>
    </submittedName>
</protein>
<comment type="function">
    <text evidence="6">Part of the ABC transporter complex HmuTUV involved in hemin import. Responsible for energy coupling to the transport system.</text>
</comment>
<name>A0A1H8VL63_9BRAD</name>
<dbReference type="AlphaFoldDB" id="A0A1H8VL63"/>
<dbReference type="OrthoDB" id="9810077at2"/>
<keyword evidence="2" id="KW-0547">Nucleotide-binding</keyword>
<proteinExistence type="predicted"/>
<evidence type="ECO:0000256" key="4">
    <source>
        <dbReference type="ARBA" id="ARBA00022967"/>
    </source>
</evidence>
<reference evidence="9" key="1">
    <citation type="submission" date="2016-10" db="EMBL/GenBank/DDBJ databases">
        <authorList>
            <person name="Varghese N."/>
            <person name="Submissions S."/>
        </authorList>
    </citation>
    <scope>NUCLEOTIDE SEQUENCE [LARGE SCALE GENOMIC DNA]</scope>
    <source>
        <strain evidence="9">DSM 123</strain>
    </source>
</reference>
<keyword evidence="9" id="KW-1185">Reference proteome</keyword>
<dbReference type="InterPro" id="IPR003593">
    <property type="entry name" value="AAA+_ATPase"/>
</dbReference>
<dbReference type="PROSITE" id="PS50893">
    <property type="entry name" value="ABC_TRANSPORTER_2"/>
    <property type="match status" value="1"/>
</dbReference>